<dbReference type="Proteomes" id="UP000219439">
    <property type="component" value="Unassembled WGS sequence"/>
</dbReference>
<sequence length="395" mass="43474">MGPIHHPSGIHMDRSVVTFPLVLLLMIFLAGCASRGSLSHATPDIPQIADIELKTVFVATNRQREEGTKYLSFGPERSEEISYGRFEISIPPNHKVGEIEWATGKVNPTRHFVTAKSALLSSPQDFRASLSQDLIKSQSFTPGGKKEVILFIHGYNTNFAEGLYRVAQLRHDYEMPSPMVLFSWPSAGKTGLYVYDRDSVIVSRDNLVNVIEQLHKSGVDQITLVAHSMGSSLLMESLRQIHISGRKSILSKVNGVILLSPDIDIDVFNNQLDHIRPLPRPFMIFASQKDEALEISSFLTGKEQRIGNNIDLEKIAHPGISVVDVTDFKGGDSLNHFTVATSPALVNLLKGLQEESPLEALEAGVKQQSLGSQVANTATLPLRILTTTTNAVFSR</sequence>
<dbReference type="PANTHER" id="PTHR36513:SF1">
    <property type="entry name" value="TRANSMEMBRANE PROTEIN"/>
    <property type="match status" value="1"/>
</dbReference>
<organism evidence="1 2">
    <name type="scientific">Cohaesibacter gelatinilyticus</name>
    <dbReference type="NCBI Taxonomy" id="372072"/>
    <lineage>
        <taxon>Bacteria</taxon>
        <taxon>Pseudomonadati</taxon>
        <taxon>Pseudomonadota</taxon>
        <taxon>Alphaproteobacteria</taxon>
        <taxon>Hyphomicrobiales</taxon>
        <taxon>Cohaesibacteraceae</taxon>
    </lineage>
</organism>
<reference evidence="1 2" key="1">
    <citation type="submission" date="2017-09" db="EMBL/GenBank/DDBJ databases">
        <authorList>
            <person name="Ehlers B."/>
            <person name="Leendertz F.H."/>
        </authorList>
    </citation>
    <scope>NUCLEOTIDE SEQUENCE [LARGE SCALE GENOMIC DNA]</scope>
    <source>
        <strain evidence="1 2">DSM 18289</strain>
    </source>
</reference>
<keyword evidence="2" id="KW-1185">Reference proteome</keyword>
<protein>
    <submittedName>
        <fullName evidence="1">Esterase/lipase superfamily enzyme</fullName>
    </submittedName>
</protein>
<evidence type="ECO:0000313" key="2">
    <source>
        <dbReference type="Proteomes" id="UP000219439"/>
    </source>
</evidence>
<dbReference type="RefSeq" id="WP_097151404.1">
    <property type="nucleotide sequence ID" value="NZ_OBEL01000001.1"/>
</dbReference>
<accession>A0A285N6H3</accession>
<dbReference type="PIRSF" id="PIRSF033909">
    <property type="entry name" value="UCP033909"/>
    <property type="match status" value="1"/>
</dbReference>
<gene>
    <name evidence="1" type="ORF">SAMN06265368_0028</name>
</gene>
<dbReference type="EMBL" id="OBEL01000001">
    <property type="protein sequence ID" value="SNZ05085.1"/>
    <property type="molecule type" value="Genomic_DNA"/>
</dbReference>
<evidence type="ECO:0000313" key="1">
    <source>
        <dbReference type="EMBL" id="SNZ05085.1"/>
    </source>
</evidence>
<dbReference type="Pfam" id="PF05990">
    <property type="entry name" value="DUF900"/>
    <property type="match status" value="1"/>
</dbReference>
<dbReference type="InterPro" id="IPR029058">
    <property type="entry name" value="AB_hydrolase_fold"/>
</dbReference>
<dbReference type="AlphaFoldDB" id="A0A285N6H3"/>
<name>A0A285N6H3_9HYPH</name>
<dbReference type="OrthoDB" id="9797755at2"/>
<dbReference type="SUPFAM" id="SSF53474">
    <property type="entry name" value="alpha/beta-Hydrolases"/>
    <property type="match status" value="1"/>
</dbReference>
<dbReference type="InterPro" id="IPR010297">
    <property type="entry name" value="DUF900_hydrolase"/>
</dbReference>
<dbReference type="InterPro" id="IPR014586">
    <property type="entry name" value="UCP033909"/>
</dbReference>
<dbReference type="Gene3D" id="3.40.50.1820">
    <property type="entry name" value="alpha/beta hydrolase"/>
    <property type="match status" value="1"/>
</dbReference>
<proteinExistence type="predicted"/>
<dbReference type="PANTHER" id="PTHR36513">
    <property type="entry name" value="ABC TRANSMEMBRANE TYPE-1 DOMAIN-CONTAINING PROTEIN"/>
    <property type="match status" value="1"/>
</dbReference>